<accession>A0A1R2CEH7</accession>
<comment type="caution">
    <text evidence="2">The sequence shown here is derived from an EMBL/GenBank/DDBJ whole genome shotgun (WGS) entry which is preliminary data.</text>
</comment>
<dbReference type="EMBL" id="MPUH01000179">
    <property type="protein sequence ID" value="OMJ87356.1"/>
    <property type="molecule type" value="Genomic_DNA"/>
</dbReference>
<protein>
    <submittedName>
        <fullName evidence="2">Uncharacterized protein</fullName>
    </submittedName>
</protein>
<organism evidence="2 3">
    <name type="scientific">Stentor coeruleus</name>
    <dbReference type="NCBI Taxonomy" id="5963"/>
    <lineage>
        <taxon>Eukaryota</taxon>
        <taxon>Sar</taxon>
        <taxon>Alveolata</taxon>
        <taxon>Ciliophora</taxon>
        <taxon>Postciliodesmatophora</taxon>
        <taxon>Heterotrichea</taxon>
        <taxon>Heterotrichida</taxon>
        <taxon>Stentoridae</taxon>
        <taxon>Stentor</taxon>
    </lineage>
</organism>
<evidence type="ECO:0000256" key="1">
    <source>
        <dbReference type="SAM" id="MobiDB-lite"/>
    </source>
</evidence>
<sequence length="156" mass="18526">MLMKKESRQSGHCIICDNHYSHIKSHYRKLHHLECNEIDIILSIVGENSIYYMPSEFRLANLTIPNGNNNQVSFVNYENNHIENEQEITDEQLQGFYIVKHSNWKEIEIICADCGLMMGKKHAFKHRNEHLNNKIDENNYSRRRKKSKIKKEAVLR</sequence>
<reference evidence="2 3" key="1">
    <citation type="submission" date="2016-11" db="EMBL/GenBank/DDBJ databases">
        <title>The macronuclear genome of Stentor coeruleus: a giant cell with tiny introns.</title>
        <authorList>
            <person name="Slabodnick M."/>
            <person name="Ruby J.G."/>
            <person name="Reiff S.B."/>
            <person name="Swart E.C."/>
            <person name="Gosai S."/>
            <person name="Prabakaran S."/>
            <person name="Witkowska E."/>
            <person name="Larue G.E."/>
            <person name="Fisher S."/>
            <person name="Freeman R.M."/>
            <person name="Gunawardena J."/>
            <person name="Chu W."/>
            <person name="Stover N.A."/>
            <person name="Gregory B.D."/>
            <person name="Nowacki M."/>
            <person name="Derisi J."/>
            <person name="Roy S.W."/>
            <person name="Marshall W.F."/>
            <person name="Sood P."/>
        </authorList>
    </citation>
    <scope>NUCLEOTIDE SEQUENCE [LARGE SCALE GENOMIC DNA]</scope>
    <source>
        <strain evidence="2">WM001</strain>
    </source>
</reference>
<keyword evidence="3" id="KW-1185">Reference proteome</keyword>
<evidence type="ECO:0000313" key="3">
    <source>
        <dbReference type="Proteomes" id="UP000187209"/>
    </source>
</evidence>
<name>A0A1R2CEH7_9CILI</name>
<gene>
    <name evidence="2" type="ORF">SteCoe_10951</name>
</gene>
<dbReference type="Proteomes" id="UP000187209">
    <property type="component" value="Unassembled WGS sequence"/>
</dbReference>
<evidence type="ECO:0000313" key="2">
    <source>
        <dbReference type="EMBL" id="OMJ87356.1"/>
    </source>
</evidence>
<proteinExistence type="predicted"/>
<dbReference type="AlphaFoldDB" id="A0A1R2CEH7"/>
<feature type="region of interest" description="Disordered" evidence="1">
    <location>
        <begin position="135"/>
        <end position="156"/>
    </location>
</feature>